<comment type="caution">
    <text evidence="6">The sequence shown here is derived from an EMBL/GenBank/DDBJ whole genome shotgun (WGS) entry which is preliminary data.</text>
</comment>
<feature type="compositionally biased region" description="Low complexity" evidence="2">
    <location>
        <begin position="167"/>
        <end position="186"/>
    </location>
</feature>
<feature type="signal peptide" evidence="3">
    <location>
        <begin position="1"/>
        <end position="18"/>
    </location>
</feature>
<organism evidence="6 7">
    <name type="scientific">Portunus trituberculatus</name>
    <name type="common">Swimming crab</name>
    <name type="synonym">Neptunus trituberculatus</name>
    <dbReference type="NCBI Taxonomy" id="210409"/>
    <lineage>
        <taxon>Eukaryota</taxon>
        <taxon>Metazoa</taxon>
        <taxon>Ecdysozoa</taxon>
        <taxon>Arthropoda</taxon>
        <taxon>Crustacea</taxon>
        <taxon>Multicrustacea</taxon>
        <taxon>Malacostraca</taxon>
        <taxon>Eumalacostraca</taxon>
        <taxon>Eucarida</taxon>
        <taxon>Decapoda</taxon>
        <taxon>Pleocyemata</taxon>
        <taxon>Brachyura</taxon>
        <taxon>Eubrachyura</taxon>
        <taxon>Portunoidea</taxon>
        <taxon>Portunidae</taxon>
        <taxon>Portuninae</taxon>
        <taxon>Portunus</taxon>
    </lineage>
</organism>
<dbReference type="Gene3D" id="3.90.190.10">
    <property type="entry name" value="Protein tyrosine phosphatase superfamily"/>
    <property type="match status" value="1"/>
</dbReference>
<feature type="compositionally biased region" description="Basic and acidic residues" evidence="2">
    <location>
        <begin position="120"/>
        <end position="132"/>
    </location>
</feature>
<dbReference type="GO" id="GO:0048666">
    <property type="term" value="P:neuron development"/>
    <property type="evidence" value="ECO:0007669"/>
    <property type="project" value="UniProtKB-ARBA"/>
</dbReference>
<keyword evidence="6" id="KW-0675">Receptor</keyword>
<dbReference type="GO" id="GO:0004725">
    <property type="term" value="F:protein tyrosine phosphatase activity"/>
    <property type="evidence" value="ECO:0007669"/>
    <property type="project" value="InterPro"/>
</dbReference>
<feature type="domain" description="Tyrosine-protein phosphatase" evidence="4">
    <location>
        <begin position="272"/>
        <end position="363"/>
    </location>
</feature>
<dbReference type="PROSITE" id="PS50056">
    <property type="entry name" value="TYR_PHOSPHATASE_2"/>
    <property type="match status" value="1"/>
</dbReference>
<evidence type="ECO:0000313" key="7">
    <source>
        <dbReference type="Proteomes" id="UP000324222"/>
    </source>
</evidence>
<feature type="region of interest" description="Disordered" evidence="2">
    <location>
        <begin position="117"/>
        <end position="237"/>
    </location>
</feature>
<evidence type="ECO:0000259" key="4">
    <source>
        <dbReference type="PROSITE" id="PS50055"/>
    </source>
</evidence>
<feature type="domain" description="Tyrosine specific protein phosphatases" evidence="5">
    <location>
        <begin position="272"/>
        <end position="354"/>
    </location>
</feature>
<gene>
    <name evidence="6" type="primary">Ptpn14</name>
    <name evidence="6" type="ORF">E2C01_045909</name>
</gene>
<dbReference type="InterPro" id="IPR003595">
    <property type="entry name" value="Tyr_Pase_cat"/>
</dbReference>
<sequence>MSLTHWSVLVLGVLQGGGQSPDLASRRRALLTASLGCLGSPDLSRTYENLADLSEAVESLRHELSRTTGEGSAAFLSTLHPFNTTYHNSCNELDAIYQLSDGRRVVLAGQAEVVMPWETHAPHDRGKRRQEAEESSQARSRVPSLDSILGSESKTKARESSQDPLDTTTTTTTTPSSSRQASAGSRGAEGGTAGGSGAKGATPDVLRGATPKGPKDPRETVAPSEEAQPTLAPWTGFEPVRLETPRTTKHTWFHCTTAALLSLFTRLSCVRLGFLEELSTLRRYTYKEVRGVGRNRNTPVLVHCSAGVGRSGVTILCDLLLEATDHNLPLDPPKVLQHLRQQRMALVQTIAQYKLVYQVLLAYLNRARLI</sequence>
<feature type="chain" id="PRO_5023008499" evidence="3">
    <location>
        <begin position="19"/>
        <end position="370"/>
    </location>
</feature>
<accession>A0A5B7G4D4</accession>
<dbReference type="PANTHER" id="PTHR45706">
    <property type="entry name" value="TYROSINE-PROTEIN PHOSPHATASE"/>
    <property type="match status" value="1"/>
</dbReference>
<dbReference type="InterPro" id="IPR029021">
    <property type="entry name" value="Prot-tyrosine_phosphatase-like"/>
</dbReference>
<dbReference type="PROSITE" id="PS50055">
    <property type="entry name" value="TYR_PHOSPHATASE_PTP"/>
    <property type="match status" value="1"/>
</dbReference>
<dbReference type="InterPro" id="IPR000242">
    <property type="entry name" value="PTP_cat"/>
</dbReference>
<evidence type="ECO:0000256" key="1">
    <source>
        <dbReference type="SAM" id="Coils"/>
    </source>
</evidence>
<dbReference type="OrthoDB" id="10012364at2759"/>
<protein>
    <submittedName>
        <fullName evidence="6">Tyrosine-protein phosphatase non-receptor type 14</fullName>
    </submittedName>
</protein>
<dbReference type="SMART" id="SM00404">
    <property type="entry name" value="PTPc_motif"/>
    <property type="match status" value="1"/>
</dbReference>
<keyword evidence="1" id="KW-0175">Coiled coil</keyword>
<proteinExistence type="predicted"/>
<dbReference type="AlphaFoldDB" id="A0A5B7G4D4"/>
<dbReference type="Proteomes" id="UP000324222">
    <property type="component" value="Unassembled WGS sequence"/>
</dbReference>
<name>A0A5B7G4D4_PORTR</name>
<dbReference type="EMBL" id="VSRR010010592">
    <property type="protein sequence ID" value="MPC52048.1"/>
    <property type="molecule type" value="Genomic_DNA"/>
</dbReference>
<feature type="coiled-coil region" evidence="1">
    <location>
        <begin position="43"/>
        <end position="70"/>
    </location>
</feature>
<evidence type="ECO:0000256" key="2">
    <source>
        <dbReference type="SAM" id="MobiDB-lite"/>
    </source>
</evidence>
<dbReference type="PANTHER" id="PTHR45706:SF1">
    <property type="entry name" value="PEZ, ISOFORM A"/>
    <property type="match status" value="1"/>
</dbReference>
<dbReference type="PROSITE" id="PS00383">
    <property type="entry name" value="TYR_PHOSPHATASE_1"/>
    <property type="match status" value="1"/>
</dbReference>
<evidence type="ECO:0000259" key="5">
    <source>
        <dbReference type="PROSITE" id="PS50056"/>
    </source>
</evidence>
<evidence type="ECO:0000256" key="3">
    <source>
        <dbReference type="SAM" id="SignalP"/>
    </source>
</evidence>
<feature type="compositionally biased region" description="Gly residues" evidence="2">
    <location>
        <begin position="187"/>
        <end position="198"/>
    </location>
</feature>
<dbReference type="SUPFAM" id="SSF52799">
    <property type="entry name" value="(Phosphotyrosine protein) phosphatases II"/>
    <property type="match status" value="1"/>
</dbReference>
<dbReference type="PRINTS" id="PR00700">
    <property type="entry name" value="PRTYPHPHTASE"/>
</dbReference>
<keyword evidence="7" id="KW-1185">Reference proteome</keyword>
<dbReference type="InterPro" id="IPR000387">
    <property type="entry name" value="Tyr_Pase_dom"/>
</dbReference>
<dbReference type="InterPro" id="IPR016130">
    <property type="entry name" value="Tyr_Pase_AS"/>
</dbReference>
<evidence type="ECO:0000313" key="6">
    <source>
        <dbReference type="EMBL" id="MPC52048.1"/>
    </source>
</evidence>
<keyword evidence="3" id="KW-0732">Signal</keyword>
<reference evidence="6 7" key="1">
    <citation type="submission" date="2019-05" db="EMBL/GenBank/DDBJ databases">
        <title>Another draft genome of Portunus trituberculatus and its Hox gene families provides insights of decapod evolution.</title>
        <authorList>
            <person name="Jeong J.-H."/>
            <person name="Song I."/>
            <person name="Kim S."/>
            <person name="Choi T."/>
            <person name="Kim D."/>
            <person name="Ryu S."/>
            <person name="Kim W."/>
        </authorList>
    </citation>
    <scope>NUCLEOTIDE SEQUENCE [LARGE SCALE GENOMIC DNA]</scope>
    <source>
        <tissue evidence="6">Muscle</tissue>
    </source>
</reference>
<dbReference type="Pfam" id="PF00102">
    <property type="entry name" value="Y_phosphatase"/>
    <property type="match status" value="1"/>
</dbReference>
<dbReference type="SMART" id="SM00194">
    <property type="entry name" value="PTPc"/>
    <property type="match status" value="1"/>
</dbReference>